<feature type="compositionally biased region" description="Pro residues" evidence="1">
    <location>
        <begin position="220"/>
        <end position="234"/>
    </location>
</feature>
<dbReference type="Proteomes" id="UP000053593">
    <property type="component" value="Unassembled WGS sequence"/>
</dbReference>
<feature type="signal peptide" evidence="2">
    <location>
        <begin position="1"/>
        <end position="19"/>
    </location>
</feature>
<dbReference type="HOGENOM" id="CLU_891537_0_0_1"/>
<feature type="region of interest" description="Disordered" evidence="1">
    <location>
        <begin position="30"/>
        <end position="71"/>
    </location>
</feature>
<keyword evidence="2" id="KW-0732">Signal</keyword>
<feature type="compositionally biased region" description="Pro residues" evidence="1">
    <location>
        <begin position="137"/>
        <end position="146"/>
    </location>
</feature>
<dbReference type="AlphaFoldDB" id="A0A0D0BTM8"/>
<evidence type="ECO:0000313" key="3">
    <source>
        <dbReference type="EMBL" id="KIK52924.1"/>
    </source>
</evidence>
<dbReference type="EMBL" id="KN834835">
    <property type="protein sequence ID" value="KIK52924.1"/>
    <property type="molecule type" value="Genomic_DNA"/>
</dbReference>
<organism evidence="3 4">
    <name type="scientific">Collybiopsis luxurians FD-317 M1</name>
    <dbReference type="NCBI Taxonomy" id="944289"/>
    <lineage>
        <taxon>Eukaryota</taxon>
        <taxon>Fungi</taxon>
        <taxon>Dikarya</taxon>
        <taxon>Basidiomycota</taxon>
        <taxon>Agaricomycotina</taxon>
        <taxon>Agaricomycetes</taxon>
        <taxon>Agaricomycetidae</taxon>
        <taxon>Agaricales</taxon>
        <taxon>Marasmiineae</taxon>
        <taxon>Omphalotaceae</taxon>
        <taxon>Collybiopsis</taxon>
        <taxon>Collybiopsis luxurians</taxon>
    </lineage>
</organism>
<reference evidence="3 4" key="1">
    <citation type="submission" date="2014-04" db="EMBL/GenBank/DDBJ databases">
        <title>Evolutionary Origins and Diversification of the Mycorrhizal Mutualists.</title>
        <authorList>
            <consortium name="DOE Joint Genome Institute"/>
            <consortium name="Mycorrhizal Genomics Consortium"/>
            <person name="Kohler A."/>
            <person name="Kuo A."/>
            <person name="Nagy L.G."/>
            <person name="Floudas D."/>
            <person name="Copeland A."/>
            <person name="Barry K.W."/>
            <person name="Cichocki N."/>
            <person name="Veneault-Fourrey C."/>
            <person name="LaButti K."/>
            <person name="Lindquist E.A."/>
            <person name="Lipzen A."/>
            <person name="Lundell T."/>
            <person name="Morin E."/>
            <person name="Murat C."/>
            <person name="Riley R."/>
            <person name="Ohm R."/>
            <person name="Sun H."/>
            <person name="Tunlid A."/>
            <person name="Henrissat B."/>
            <person name="Grigoriev I.V."/>
            <person name="Hibbett D.S."/>
            <person name="Martin F."/>
        </authorList>
    </citation>
    <scope>NUCLEOTIDE SEQUENCE [LARGE SCALE GENOMIC DNA]</scope>
    <source>
        <strain evidence="3 4">FD-317 M1</strain>
    </source>
</reference>
<feature type="region of interest" description="Disordered" evidence="1">
    <location>
        <begin position="114"/>
        <end position="243"/>
    </location>
</feature>
<feature type="chain" id="PRO_5002207962" evidence="2">
    <location>
        <begin position="20"/>
        <end position="312"/>
    </location>
</feature>
<name>A0A0D0BTM8_9AGAR</name>
<accession>A0A0D0BTM8</accession>
<protein>
    <submittedName>
        <fullName evidence="3">Uncharacterized protein</fullName>
    </submittedName>
</protein>
<proteinExistence type="predicted"/>
<evidence type="ECO:0000256" key="1">
    <source>
        <dbReference type="SAM" id="MobiDB-lite"/>
    </source>
</evidence>
<evidence type="ECO:0000313" key="4">
    <source>
        <dbReference type="Proteomes" id="UP000053593"/>
    </source>
</evidence>
<gene>
    <name evidence="3" type="ORF">GYMLUDRAFT_63925</name>
</gene>
<keyword evidence="4" id="KW-1185">Reference proteome</keyword>
<sequence>MSPPLLLLPLALSVSPSQCHLNSQMCTSADVDGPNFGGPRRGGRATTIPPPPSADGDVSDLDLHAGNGSDGDAIYNRIVSNKKHLRRPVSPSDGAYSSSAEECDLHIAKIRSQYHGGERHNLPAETRSPRNWQPLPATAPHPPPSRPGTSNNCYHTLELEMSDSPSHCQRETHRHSPPPTDSSSDEEPLHLNKQRHTNNHHSSPTFIPRSPHRHRRAPSEPLPPPPPRHPSRPPTPHDKSKEEEQLVSILSLYGTYNGRIPNGSFMPHPQNGFPKISGVNIVSWKKDLDEQVASEWESLEAKKSVLIWVANS</sequence>
<evidence type="ECO:0000256" key="2">
    <source>
        <dbReference type="SAM" id="SignalP"/>
    </source>
</evidence>